<dbReference type="RefSeq" id="XP_068072560.2">
    <property type="nucleotide sequence ID" value="XM_068216459.2"/>
</dbReference>
<comment type="similarity">
    <text evidence="1 9">Belongs to the G-alpha family. G(q) subfamily.</text>
</comment>
<dbReference type="SUPFAM" id="SSF52540">
    <property type="entry name" value="P-loop containing nucleoside triphosphate hydrolases"/>
    <property type="match status" value="1"/>
</dbReference>
<sequence length="361" mass="42670">MEYYCCICCVSKEDREKSAIDKEINRVLAEQEKQQQAQYKLLLLGTADSGKSTFMKQLRLIHGKGYTEEERHCFARLIYQNIFQAMQALIRAMIKLKIPYTSPQNEIYAQRIQNQEPEMVTKLQRHYIEAICHLWADEGFQTCYKDGGQFKLDSTKYFIDNLDRIAADDYIPTCQDILRVRVSTTGILEYTFSVQKIILRFVDVGGQKSERRKWIHCFENVTALLYVASLSEYDEVLMENSRENRMRESLSLFNTIIHNPWFTKTSIILFLNKTDILEEKIQFSDLVNNFPEFEGKRQNVHDAMVFIRKLYEEKTHCQETNTCRNIHCQFICAMDTTKTRELFDYIRDIVLTESLKEYKTL</sequence>
<dbReference type="FunFam" id="3.40.50.300:FF:000692">
    <property type="entry name" value="Guanine nucleotide-binding protein subunit alpha"/>
    <property type="match status" value="1"/>
</dbReference>
<dbReference type="Pfam" id="PF00503">
    <property type="entry name" value="G-alpha"/>
    <property type="match status" value="1"/>
</dbReference>
<dbReference type="InterPro" id="IPR027417">
    <property type="entry name" value="P-loop_NTPase"/>
</dbReference>
<dbReference type="SMART" id="SM00275">
    <property type="entry name" value="G_alpha"/>
    <property type="match status" value="1"/>
</dbReference>
<dbReference type="ZFIN" id="ZDB-GENE-050208-700">
    <property type="gene designation" value="gna15.3"/>
</dbReference>
<evidence type="ECO:0000256" key="6">
    <source>
        <dbReference type="ARBA" id="ARBA00023224"/>
    </source>
</evidence>
<dbReference type="GO" id="GO:0031683">
    <property type="term" value="F:G-protein beta/gamma-subunit complex binding"/>
    <property type="evidence" value="ECO:0007669"/>
    <property type="project" value="UniProtKB-UniRule"/>
</dbReference>
<dbReference type="KEGG" id="dre:100034592"/>
<evidence type="ECO:0000256" key="4">
    <source>
        <dbReference type="ARBA" id="ARBA00022842"/>
    </source>
</evidence>
<dbReference type="CTD" id="100034592"/>
<proteinExistence type="inferred from homology"/>
<keyword evidence="10" id="KW-1185">Reference proteome</keyword>
<dbReference type="FunFam" id="1.10.400.10:FF:000021">
    <property type="entry name" value="Guanine nucleotide-binding protein (G protein), alpha 15 (Gq class)"/>
    <property type="match status" value="1"/>
</dbReference>
<evidence type="ECO:0000256" key="1">
    <source>
        <dbReference type="ARBA" id="ARBA00007976"/>
    </source>
</evidence>
<evidence type="ECO:0000256" key="7">
    <source>
        <dbReference type="PIRSR" id="PIRSR601019-1"/>
    </source>
</evidence>
<gene>
    <name evidence="11 12" type="primary">gna15.3</name>
</gene>
<comment type="subunit">
    <text evidence="9">G proteins are composed of 3 units; alpha, beta and gamma. The alpha chain contains the guanine nucleotide binding site.</text>
</comment>
<evidence type="ECO:0000313" key="11">
    <source>
        <dbReference type="RefSeq" id="XP_068072560.2"/>
    </source>
</evidence>
<dbReference type="InterPro" id="IPR000654">
    <property type="entry name" value="Gprotein_alpha_Q"/>
</dbReference>
<keyword evidence="6 9" id="KW-0807">Transducer</keyword>
<dbReference type="PANTHER" id="PTHR10218:SF217">
    <property type="entry name" value="GUANINE NUCLEOTIDE-BINDING PROTEIN SUBUNIT ALPHA-15"/>
    <property type="match status" value="1"/>
</dbReference>
<accession>A0AB32TC44</accession>
<evidence type="ECO:0000256" key="8">
    <source>
        <dbReference type="PIRSR" id="PIRSR601019-2"/>
    </source>
</evidence>
<dbReference type="PROSITE" id="PS51882">
    <property type="entry name" value="G_ALPHA"/>
    <property type="match status" value="1"/>
</dbReference>
<keyword evidence="2 8" id="KW-0479">Metal-binding</keyword>
<protein>
    <recommendedName>
        <fullName evidence="9">Guanine nucleotide-binding protein subunit alpha</fullName>
    </recommendedName>
</protein>
<keyword evidence="4 8" id="KW-0460">Magnesium</keyword>
<dbReference type="PRINTS" id="PR00442">
    <property type="entry name" value="GPROTEINAQ"/>
</dbReference>
<dbReference type="PRINTS" id="PR00318">
    <property type="entry name" value="GPROTEINA"/>
</dbReference>
<evidence type="ECO:0000313" key="10">
    <source>
        <dbReference type="Proteomes" id="UP000000437"/>
    </source>
</evidence>
<dbReference type="GO" id="GO:0046872">
    <property type="term" value="F:metal ion binding"/>
    <property type="evidence" value="ECO:0007669"/>
    <property type="project" value="UniProtKB-UniRule"/>
</dbReference>
<dbReference type="Gene3D" id="1.10.400.10">
    <property type="entry name" value="GI Alpha 1, domain 2-like"/>
    <property type="match status" value="1"/>
</dbReference>
<dbReference type="GO" id="GO:0005834">
    <property type="term" value="C:heterotrimeric G-protein complex"/>
    <property type="evidence" value="ECO:0007669"/>
    <property type="project" value="UniProtKB-UniRule"/>
</dbReference>
<dbReference type="GO" id="GO:0005525">
    <property type="term" value="F:GTP binding"/>
    <property type="evidence" value="ECO:0007669"/>
    <property type="project" value="UniProtKB-UniRule"/>
</dbReference>
<organism evidence="10 11">
    <name type="scientific">Danio rerio</name>
    <name type="common">Zebrafish</name>
    <name type="synonym">Brachydanio rerio</name>
    <dbReference type="NCBI Taxonomy" id="7955"/>
    <lineage>
        <taxon>Eukaryota</taxon>
        <taxon>Metazoa</taxon>
        <taxon>Chordata</taxon>
        <taxon>Craniata</taxon>
        <taxon>Vertebrata</taxon>
        <taxon>Euteleostomi</taxon>
        <taxon>Actinopterygii</taxon>
        <taxon>Neopterygii</taxon>
        <taxon>Teleostei</taxon>
        <taxon>Ostariophysi</taxon>
        <taxon>Cypriniformes</taxon>
        <taxon>Danionidae</taxon>
        <taxon>Danioninae</taxon>
        <taxon>Danio</taxon>
    </lineage>
</organism>
<dbReference type="InterPro" id="IPR011025">
    <property type="entry name" value="GproteinA_insert"/>
</dbReference>
<evidence type="ECO:0000256" key="9">
    <source>
        <dbReference type="RuleBase" id="RU369122"/>
    </source>
</evidence>
<dbReference type="GO" id="GO:0001664">
    <property type="term" value="F:G protein-coupled receptor binding"/>
    <property type="evidence" value="ECO:0007669"/>
    <property type="project" value="UniProtKB-UniRule"/>
</dbReference>
<dbReference type="AlphaFoldDB" id="A0AB32TC44"/>
<evidence type="ECO:0000256" key="5">
    <source>
        <dbReference type="ARBA" id="ARBA00023134"/>
    </source>
</evidence>
<evidence type="ECO:0000256" key="3">
    <source>
        <dbReference type="ARBA" id="ARBA00022741"/>
    </source>
</evidence>
<evidence type="ECO:0000313" key="12">
    <source>
        <dbReference type="ZFIN" id="ZDB-GENE-050208-700"/>
    </source>
</evidence>
<name>A0AB32TC44_DANRE</name>
<dbReference type="SUPFAM" id="SSF47895">
    <property type="entry name" value="Transducin (alpha subunit), insertion domain"/>
    <property type="match status" value="1"/>
</dbReference>
<comment type="function">
    <text evidence="9">Guanine nucleotide-binding proteins (G proteins) are involved as modulators or transducers in various transmembrane signaling systems.</text>
</comment>
<dbReference type="GO" id="GO:0003924">
    <property type="term" value="F:GTPase activity"/>
    <property type="evidence" value="ECO:0007669"/>
    <property type="project" value="UniProtKB-UniRule"/>
</dbReference>
<dbReference type="InterPro" id="IPR001019">
    <property type="entry name" value="Gprotein_alpha_su"/>
</dbReference>
<evidence type="ECO:0000256" key="2">
    <source>
        <dbReference type="ARBA" id="ARBA00022723"/>
    </source>
</evidence>
<dbReference type="Gene3D" id="3.40.50.300">
    <property type="entry name" value="P-loop containing nucleotide triphosphate hydrolases"/>
    <property type="match status" value="1"/>
</dbReference>
<keyword evidence="3 7" id="KW-0547">Nucleotide-binding</keyword>
<dbReference type="GO" id="GO:0007186">
    <property type="term" value="P:G protein-coupled receptor signaling pathway"/>
    <property type="evidence" value="ECO:0007669"/>
    <property type="project" value="InterPro"/>
</dbReference>
<keyword evidence="5 7" id="KW-0342">GTP-binding</keyword>
<dbReference type="Proteomes" id="UP000000437">
    <property type="component" value="Chromosome 22"/>
</dbReference>
<dbReference type="PANTHER" id="PTHR10218">
    <property type="entry name" value="GTP-BINDING PROTEIN ALPHA SUBUNIT"/>
    <property type="match status" value="1"/>
</dbReference>
<dbReference type="CDD" id="cd00066">
    <property type="entry name" value="G-alpha"/>
    <property type="match status" value="1"/>
</dbReference>
<reference evidence="11" key="1">
    <citation type="submission" date="2025-08" db="UniProtKB">
        <authorList>
            <consortium name="RefSeq"/>
        </authorList>
    </citation>
    <scope>IDENTIFICATION</scope>
    <source>
        <strain evidence="11">Tuebingen</strain>
        <tissue evidence="11">Fibroblasts and whole tissue</tissue>
    </source>
</reference>
<dbReference type="AGR" id="ZFIN:ZDB-GENE-050208-700"/>